<evidence type="ECO:0000256" key="7">
    <source>
        <dbReference type="SAM" id="Phobius"/>
    </source>
</evidence>
<dbReference type="Gene3D" id="3.40.720.10">
    <property type="entry name" value="Alkaline Phosphatase, subunit A"/>
    <property type="match status" value="1"/>
</dbReference>
<feature type="transmembrane region" description="Helical" evidence="7">
    <location>
        <begin position="15"/>
        <end position="35"/>
    </location>
</feature>
<evidence type="ECO:0000256" key="3">
    <source>
        <dbReference type="ARBA" id="ARBA00022475"/>
    </source>
</evidence>
<evidence type="ECO:0000256" key="1">
    <source>
        <dbReference type="ARBA" id="ARBA00004651"/>
    </source>
</evidence>
<accession>A0A5D6W7T5</accession>
<sequence>MGSAFWFGWQQDLKLMIVAPIVCGIFRLVFIMRYGPKKSPVGEWKKWIECFRYGFWWGMDFNAYVFLFSLVLVTIPAAFIPSYYAIGDRVRLFGLMLYLLVLYTAFFGKMIFYYHFRDTFNVTIKLGGNADKKNLIDIFFNQNHGGWILLGYIPYGCLCWILGNGILHLPSIGYVELSSNVMQYVLNAIVFVCAIVLFYWFRYGGTLNHRHKPEWDEVPAIVKNDIFMGKAVIDDLVALELACKHEVCAALRHADDEARAIMKPILQGDWPANVSPLSFFCHEAKGARIQKPQHIFFLFGESHGQSPFDAPFHYLHLMDASMRFREESNAFVMNNFLPAGMISQPSLVSLLAGIYDADLELNENKDFWYGNVPTSLPLQLKKLGYRTEFWYGGGMNWGSLEHFAPAIGFDRCHGGPDFCPPDSPKTWLGIYDHIFLEEAAKLIKETDDGRPVFHFVYTTSNHGPYNMPYEEYGFDVEKVMPDAPEKLKHDHKVVKQMGGIWYADQSLIRFAEQMRDEYPDSLFVVTGDHTINLIPFQCDVIGRNEPNLRESLLTSFAMSHPELKKDMMVGNTIGGHMNIMPTIVELIAPKGFEYHSIAKPLTEPIDHVVTPYCWMTSDRIGDYRDSLAQQLAVAEELLPFERDKEQFREERDAWCELTGWLVRHPELLDDAGRGTRV</sequence>
<evidence type="ECO:0000256" key="5">
    <source>
        <dbReference type="ARBA" id="ARBA00022989"/>
    </source>
</evidence>
<dbReference type="GO" id="GO:0005886">
    <property type="term" value="C:plasma membrane"/>
    <property type="evidence" value="ECO:0007669"/>
    <property type="project" value="UniProtKB-SubCell"/>
</dbReference>
<reference evidence="9 10" key="1">
    <citation type="submission" date="2019-08" db="EMBL/GenBank/DDBJ databases">
        <title>Selenomonas sp. mPRGC5 and Selenomonas sp. mPRGC8 isolated from ruminal fluid of dairy goat (Capra hircus).</title>
        <authorList>
            <person name="Poothong S."/>
            <person name="Nuengjamnong C."/>
            <person name="Tanasupawat S."/>
        </authorList>
    </citation>
    <scope>NUCLEOTIDE SEQUENCE [LARGE SCALE GENOMIC DNA]</scope>
    <source>
        <strain evidence="10">mPRGC5</strain>
    </source>
</reference>
<keyword evidence="6 7" id="KW-0472">Membrane</keyword>
<dbReference type="PANTHER" id="PTHR47371:SF3">
    <property type="entry name" value="PHOSPHOGLYCEROL TRANSFERASE I"/>
    <property type="match status" value="1"/>
</dbReference>
<evidence type="ECO:0000313" key="9">
    <source>
        <dbReference type="EMBL" id="TYZ24057.1"/>
    </source>
</evidence>
<dbReference type="InterPro" id="IPR000917">
    <property type="entry name" value="Sulfatase_N"/>
</dbReference>
<evidence type="ECO:0000259" key="8">
    <source>
        <dbReference type="Pfam" id="PF00884"/>
    </source>
</evidence>
<dbReference type="InterPro" id="IPR017850">
    <property type="entry name" value="Alkaline_phosphatase_core_sf"/>
</dbReference>
<dbReference type="Pfam" id="PF00884">
    <property type="entry name" value="Sulfatase"/>
    <property type="match status" value="1"/>
</dbReference>
<dbReference type="InterPro" id="IPR050448">
    <property type="entry name" value="OpgB/LTA_synthase_biosynth"/>
</dbReference>
<feature type="domain" description="Sulfatase N-terminal" evidence="8">
    <location>
        <begin position="325"/>
        <end position="586"/>
    </location>
</feature>
<keyword evidence="10" id="KW-1185">Reference proteome</keyword>
<keyword evidence="4 7" id="KW-0812">Transmembrane</keyword>
<dbReference type="RefSeq" id="WP_149170970.1">
    <property type="nucleotide sequence ID" value="NZ_VTOY01000002.1"/>
</dbReference>
<keyword evidence="5 7" id="KW-1133">Transmembrane helix</keyword>
<feature type="transmembrane region" description="Helical" evidence="7">
    <location>
        <begin position="147"/>
        <end position="169"/>
    </location>
</feature>
<evidence type="ECO:0000313" key="10">
    <source>
        <dbReference type="Proteomes" id="UP000323646"/>
    </source>
</evidence>
<dbReference type="EMBL" id="VTOY01000002">
    <property type="protein sequence ID" value="TYZ24057.1"/>
    <property type="molecule type" value="Genomic_DNA"/>
</dbReference>
<dbReference type="Proteomes" id="UP000323646">
    <property type="component" value="Unassembled WGS sequence"/>
</dbReference>
<feature type="transmembrane region" description="Helical" evidence="7">
    <location>
        <begin position="92"/>
        <end position="116"/>
    </location>
</feature>
<feature type="transmembrane region" description="Helical" evidence="7">
    <location>
        <begin position="61"/>
        <end position="86"/>
    </location>
</feature>
<comment type="caution">
    <text evidence="9">The sequence shown here is derived from an EMBL/GenBank/DDBJ whole genome shotgun (WGS) entry which is preliminary data.</text>
</comment>
<gene>
    <name evidence="9" type="ORF">FZ040_04895</name>
</gene>
<keyword evidence="3" id="KW-1003">Cell membrane</keyword>
<comment type="pathway">
    <text evidence="2">Cell wall biogenesis; lipoteichoic acid biosynthesis.</text>
</comment>
<dbReference type="AlphaFoldDB" id="A0A5D6W7T5"/>
<dbReference type="PANTHER" id="PTHR47371">
    <property type="entry name" value="LIPOTEICHOIC ACID SYNTHASE"/>
    <property type="match status" value="1"/>
</dbReference>
<proteinExistence type="predicted"/>
<evidence type="ECO:0000256" key="6">
    <source>
        <dbReference type="ARBA" id="ARBA00023136"/>
    </source>
</evidence>
<protein>
    <submittedName>
        <fullName evidence="9">LTA synthase family protein</fullName>
    </submittedName>
</protein>
<evidence type="ECO:0000256" key="4">
    <source>
        <dbReference type="ARBA" id="ARBA00022692"/>
    </source>
</evidence>
<dbReference type="OrthoDB" id="9777768at2"/>
<evidence type="ECO:0000256" key="2">
    <source>
        <dbReference type="ARBA" id="ARBA00004936"/>
    </source>
</evidence>
<comment type="subcellular location">
    <subcellularLocation>
        <location evidence="1">Cell membrane</location>
        <topology evidence="1">Multi-pass membrane protein</topology>
    </subcellularLocation>
</comment>
<dbReference type="CDD" id="cd16015">
    <property type="entry name" value="LTA_synthase"/>
    <property type="match status" value="1"/>
</dbReference>
<feature type="transmembrane region" description="Helical" evidence="7">
    <location>
        <begin position="181"/>
        <end position="201"/>
    </location>
</feature>
<dbReference type="SUPFAM" id="SSF53649">
    <property type="entry name" value="Alkaline phosphatase-like"/>
    <property type="match status" value="1"/>
</dbReference>
<organism evidence="9 10">
    <name type="scientific">Selenomonas ruminis</name>
    <dbReference type="NCBI Taxonomy" id="2593411"/>
    <lineage>
        <taxon>Bacteria</taxon>
        <taxon>Bacillati</taxon>
        <taxon>Bacillota</taxon>
        <taxon>Negativicutes</taxon>
        <taxon>Selenomonadales</taxon>
        <taxon>Selenomonadaceae</taxon>
        <taxon>Selenomonas</taxon>
    </lineage>
</organism>
<name>A0A5D6W7T5_9FIRM</name>